<feature type="transmembrane region" description="Helical" evidence="11">
    <location>
        <begin position="154"/>
        <end position="171"/>
    </location>
</feature>
<keyword evidence="4 11" id="KW-0812">Transmembrane</keyword>
<dbReference type="RefSeq" id="XP_007605441.1">
    <property type="nucleotide sequence ID" value="XM_007605379.1"/>
</dbReference>
<gene>
    <name evidence="13" type="ORF">VICG_01996</name>
</gene>
<reference evidence="14" key="1">
    <citation type="submission" date="2011-05" db="EMBL/GenBank/DDBJ databases">
        <title>The genome sequence of Vittaforma corneae strain ATCC 50505.</title>
        <authorList>
            <consortium name="The Broad Institute Genome Sequencing Platform"/>
            <person name="Cuomo C."/>
            <person name="Didier E."/>
            <person name="Bowers L."/>
            <person name="Young S.K."/>
            <person name="Zeng Q."/>
            <person name="Gargeya S."/>
            <person name="Fitzgerald M."/>
            <person name="Haas B."/>
            <person name="Abouelleil A."/>
            <person name="Alvarado L."/>
            <person name="Arachchi H.M."/>
            <person name="Berlin A."/>
            <person name="Chapman S.B."/>
            <person name="Gearin G."/>
            <person name="Goldberg J."/>
            <person name="Griggs A."/>
            <person name="Gujja S."/>
            <person name="Hansen M."/>
            <person name="Heiman D."/>
            <person name="Howarth C."/>
            <person name="Larimer J."/>
            <person name="Lui A."/>
            <person name="MacDonald P.J.P."/>
            <person name="McCowen C."/>
            <person name="Montmayeur A."/>
            <person name="Murphy C."/>
            <person name="Neiman D."/>
            <person name="Pearson M."/>
            <person name="Priest M."/>
            <person name="Roberts A."/>
            <person name="Saif S."/>
            <person name="Shea T."/>
            <person name="Sisk P."/>
            <person name="Stolte C."/>
            <person name="Sykes S."/>
            <person name="Wortman J."/>
            <person name="Nusbaum C."/>
            <person name="Birren B."/>
        </authorList>
    </citation>
    <scope>NUCLEOTIDE SEQUENCE [LARGE SCALE GENOMIC DNA]</scope>
    <source>
        <strain evidence="14">ATCC 50505</strain>
    </source>
</reference>
<dbReference type="GO" id="GO:0008270">
    <property type="term" value="F:zinc ion binding"/>
    <property type="evidence" value="ECO:0007669"/>
    <property type="project" value="UniProtKB-KW"/>
</dbReference>
<dbReference type="InParanoid" id="L2GJC3"/>
<evidence type="ECO:0000313" key="14">
    <source>
        <dbReference type="Proteomes" id="UP000011082"/>
    </source>
</evidence>
<dbReference type="GO" id="GO:0012505">
    <property type="term" value="C:endomembrane system"/>
    <property type="evidence" value="ECO:0007669"/>
    <property type="project" value="TreeGrafter"/>
</dbReference>
<evidence type="ECO:0000256" key="4">
    <source>
        <dbReference type="ARBA" id="ARBA00022692"/>
    </source>
</evidence>
<dbReference type="PANTHER" id="PTHR22763:SF183">
    <property type="entry name" value="RING-TYPE DOMAIN-CONTAINING PROTEIN"/>
    <property type="match status" value="1"/>
</dbReference>
<dbReference type="SMART" id="SM00184">
    <property type="entry name" value="RING"/>
    <property type="match status" value="1"/>
</dbReference>
<evidence type="ECO:0000259" key="12">
    <source>
        <dbReference type="PROSITE" id="PS50089"/>
    </source>
</evidence>
<dbReference type="VEuPathDB" id="MicrosporidiaDB:VICG_01996"/>
<evidence type="ECO:0000256" key="11">
    <source>
        <dbReference type="SAM" id="Phobius"/>
    </source>
</evidence>
<feature type="transmembrane region" description="Helical" evidence="11">
    <location>
        <begin position="39"/>
        <end position="58"/>
    </location>
</feature>
<evidence type="ECO:0000256" key="1">
    <source>
        <dbReference type="ARBA" id="ARBA00004127"/>
    </source>
</evidence>
<feature type="transmembrane region" description="Helical" evidence="11">
    <location>
        <begin position="191"/>
        <end position="214"/>
    </location>
</feature>
<protein>
    <recommendedName>
        <fullName evidence="12">RING-type domain-containing protein</fullName>
    </recommendedName>
</protein>
<comment type="pathway">
    <text evidence="2">Protein modification; protein ubiquitination.</text>
</comment>
<dbReference type="InterPro" id="IPR013083">
    <property type="entry name" value="Znf_RING/FYVE/PHD"/>
</dbReference>
<dbReference type="GeneID" id="19882706"/>
<keyword evidence="5" id="KW-0479">Metal-binding</keyword>
<dbReference type="Pfam" id="PF25563">
    <property type="entry name" value="TPR_SYVN1_N"/>
    <property type="match status" value="1"/>
</dbReference>
<dbReference type="FunCoup" id="L2GJC3">
    <property type="interactions" value="112"/>
</dbReference>
<dbReference type="PANTHER" id="PTHR22763">
    <property type="entry name" value="RING ZINC FINGER PROTEIN"/>
    <property type="match status" value="1"/>
</dbReference>
<dbReference type="OrthoDB" id="7759664at2759"/>
<dbReference type="EMBL" id="JH370153">
    <property type="protein sequence ID" value="ELA40966.1"/>
    <property type="molecule type" value="Genomic_DNA"/>
</dbReference>
<accession>L2GJC3</accession>
<comment type="subcellular location">
    <subcellularLocation>
        <location evidence="1">Endomembrane system</location>
        <topology evidence="1">Multi-pass membrane protein</topology>
    </subcellularLocation>
</comment>
<keyword evidence="14" id="KW-1185">Reference proteome</keyword>
<dbReference type="InterPro" id="IPR050731">
    <property type="entry name" value="HRD1_E3_ubiq-ligases"/>
</dbReference>
<keyword evidence="7" id="KW-0862">Zinc</keyword>
<dbReference type="Pfam" id="PF13639">
    <property type="entry name" value="zf-RING_2"/>
    <property type="match status" value="1"/>
</dbReference>
<dbReference type="InterPro" id="IPR057992">
    <property type="entry name" value="TPR_SYVN1_N"/>
</dbReference>
<dbReference type="InterPro" id="IPR001841">
    <property type="entry name" value="Znf_RING"/>
</dbReference>
<evidence type="ECO:0000256" key="6">
    <source>
        <dbReference type="ARBA" id="ARBA00022771"/>
    </source>
</evidence>
<dbReference type="SUPFAM" id="SSF57850">
    <property type="entry name" value="RING/U-box"/>
    <property type="match status" value="1"/>
</dbReference>
<evidence type="ECO:0000256" key="5">
    <source>
        <dbReference type="ARBA" id="ARBA00022723"/>
    </source>
</evidence>
<keyword evidence="3" id="KW-0808">Transferase</keyword>
<sequence>MKSAFLIVLNFLVLAISCLIVCGRSSFFALFKTIASNRLLHLLHSSFIASIILSLSSYSTNKILGHLTPSEFTMYNEKVYNVMGDLVMLISMFSHEVSVKSIIVFSILYSFKSFTWTLDIKSQKNPSYRIVYASAAVQTLTSAIIMHYLSSSTAISMLMILEYSLILLSLLKNQLIMLLDINNIENNRTLFVSIIKIVFLALKSLAFLMFILRFSVRNRFPYGIMKSLISTLLKLYKKSVLFKKYIKLLIDLESISEVDVKGTCAICTDDIIKGKKLQCSHVFHSSCLKMWCEREVSCPICRADLVFKREIIHETEDEIISGVPIEIEEATD</sequence>
<evidence type="ECO:0000256" key="9">
    <source>
        <dbReference type="ARBA" id="ARBA00023136"/>
    </source>
</evidence>
<feature type="domain" description="RING-type" evidence="12">
    <location>
        <begin position="264"/>
        <end position="302"/>
    </location>
</feature>
<dbReference type="Gene3D" id="3.30.40.10">
    <property type="entry name" value="Zinc/RING finger domain, C3HC4 (zinc finger)"/>
    <property type="match status" value="1"/>
</dbReference>
<evidence type="ECO:0000256" key="10">
    <source>
        <dbReference type="PROSITE-ProRule" id="PRU00175"/>
    </source>
</evidence>
<feature type="transmembrane region" description="Helical" evidence="11">
    <location>
        <begin position="130"/>
        <end position="148"/>
    </location>
</feature>
<evidence type="ECO:0000256" key="2">
    <source>
        <dbReference type="ARBA" id="ARBA00004906"/>
    </source>
</evidence>
<dbReference type="GO" id="GO:0043161">
    <property type="term" value="P:proteasome-mediated ubiquitin-dependent protein catabolic process"/>
    <property type="evidence" value="ECO:0007669"/>
    <property type="project" value="TreeGrafter"/>
</dbReference>
<feature type="transmembrane region" description="Helical" evidence="11">
    <location>
        <begin position="86"/>
        <end position="109"/>
    </location>
</feature>
<dbReference type="PROSITE" id="PS51257">
    <property type="entry name" value="PROKAR_LIPOPROTEIN"/>
    <property type="match status" value="1"/>
</dbReference>
<evidence type="ECO:0000256" key="3">
    <source>
        <dbReference type="ARBA" id="ARBA00022679"/>
    </source>
</evidence>
<keyword evidence="8 11" id="KW-1133">Transmembrane helix</keyword>
<dbReference type="STRING" id="993615.L2GJC3"/>
<evidence type="ECO:0000256" key="8">
    <source>
        <dbReference type="ARBA" id="ARBA00022989"/>
    </source>
</evidence>
<dbReference type="Proteomes" id="UP000011082">
    <property type="component" value="Unassembled WGS sequence"/>
</dbReference>
<feature type="transmembrane region" description="Helical" evidence="11">
    <location>
        <begin position="6"/>
        <end position="27"/>
    </location>
</feature>
<name>L2GJC3_VITCO</name>
<evidence type="ECO:0000313" key="13">
    <source>
        <dbReference type="EMBL" id="ELA40966.1"/>
    </source>
</evidence>
<dbReference type="HOGENOM" id="CLU_009169_0_0_1"/>
<dbReference type="PROSITE" id="PS50089">
    <property type="entry name" value="ZF_RING_2"/>
    <property type="match status" value="1"/>
</dbReference>
<dbReference type="AlphaFoldDB" id="L2GJC3"/>
<proteinExistence type="predicted"/>
<organism evidence="13 14">
    <name type="scientific">Vittaforma corneae (strain ATCC 50505)</name>
    <name type="common">Microsporidian parasite</name>
    <name type="synonym">Nosema corneum</name>
    <dbReference type="NCBI Taxonomy" id="993615"/>
    <lineage>
        <taxon>Eukaryota</taxon>
        <taxon>Fungi</taxon>
        <taxon>Fungi incertae sedis</taxon>
        <taxon>Microsporidia</taxon>
        <taxon>Nosematidae</taxon>
        <taxon>Vittaforma</taxon>
    </lineage>
</organism>
<keyword evidence="9 11" id="KW-0472">Membrane</keyword>
<dbReference type="GO" id="GO:0061630">
    <property type="term" value="F:ubiquitin protein ligase activity"/>
    <property type="evidence" value="ECO:0007669"/>
    <property type="project" value="TreeGrafter"/>
</dbReference>
<keyword evidence="6 10" id="KW-0863">Zinc-finger</keyword>
<dbReference type="OMA" id="MHERTSI"/>
<evidence type="ECO:0000256" key="7">
    <source>
        <dbReference type="ARBA" id="ARBA00022833"/>
    </source>
</evidence>